<evidence type="ECO:0000313" key="2">
    <source>
        <dbReference type="EMBL" id="KIM42563.1"/>
    </source>
</evidence>
<dbReference type="EMBL" id="KN831777">
    <property type="protein sequence ID" value="KIM42563.1"/>
    <property type="molecule type" value="Genomic_DNA"/>
</dbReference>
<evidence type="ECO:0000256" key="1">
    <source>
        <dbReference type="SAM" id="MobiDB-lite"/>
    </source>
</evidence>
<keyword evidence="3" id="KW-1185">Reference proteome</keyword>
<proteinExistence type="predicted"/>
<gene>
    <name evidence="2" type="ORF">M413DRAFT_444278</name>
</gene>
<dbReference type="Proteomes" id="UP000053424">
    <property type="component" value="Unassembled WGS sequence"/>
</dbReference>
<reference evidence="3" key="2">
    <citation type="submission" date="2015-01" db="EMBL/GenBank/DDBJ databases">
        <title>Evolutionary Origins and Diversification of the Mycorrhizal Mutualists.</title>
        <authorList>
            <consortium name="DOE Joint Genome Institute"/>
            <consortium name="Mycorrhizal Genomics Consortium"/>
            <person name="Kohler A."/>
            <person name="Kuo A."/>
            <person name="Nagy L.G."/>
            <person name="Floudas D."/>
            <person name="Copeland A."/>
            <person name="Barry K.W."/>
            <person name="Cichocki N."/>
            <person name="Veneault-Fourrey C."/>
            <person name="LaButti K."/>
            <person name="Lindquist E.A."/>
            <person name="Lipzen A."/>
            <person name="Lundell T."/>
            <person name="Morin E."/>
            <person name="Murat C."/>
            <person name="Riley R."/>
            <person name="Ohm R."/>
            <person name="Sun H."/>
            <person name="Tunlid A."/>
            <person name="Henrissat B."/>
            <person name="Grigoriev I.V."/>
            <person name="Hibbett D.S."/>
            <person name="Martin F."/>
        </authorList>
    </citation>
    <scope>NUCLEOTIDE SEQUENCE [LARGE SCALE GENOMIC DNA]</scope>
    <source>
        <strain evidence="3">h7</strain>
    </source>
</reference>
<sequence>MTSPPERYRDDMFSTVSSSRRPPTNRLPEQGSLVPNPMAHAPFRSLFNVILKNFNSKAG</sequence>
<reference evidence="2 3" key="1">
    <citation type="submission" date="2014-04" db="EMBL/GenBank/DDBJ databases">
        <authorList>
            <consortium name="DOE Joint Genome Institute"/>
            <person name="Kuo A."/>
            <person name="Gay G."/>
            <person name="Dore J."/>
            <person name="Kohler A."/>
            <person name="Nagy L.G."/>
            <person name="Floudas D."/>
            <person name="Copeland A."/>
            <person name="Barry K.W."/>
            <person name="Cichocki N."/>
            <person name="Veneault-Fourrey C."/>
            <person name="LaButti K."/>
            <person name="Lindquist E.A."/>
            <person name="Lipzen A."/>
            <person name="Lundell T."/>
            <person name="Morin E."/>
            <person name="Murat C."/>
            <person name="Sun H."/>
            <person name="Tunlid A."/>
            <person name="Henrissat B."/>
            <person name="Grigoriev I.V."/>
            <person name="Hibbett D.S."/>
            <person name="Martin F."/>
            <person name="Nordberg H.P."/>
            <person name="Cantor M.N."/>
            <person name="Hua S.X."/>
        </authorList>
    </citation>
    <scope>NUCLEOTIDE SEQUENCE [LARGE SCALE GENOMIC DNA]</scope>
    <source>
        <strain evidence="3">h7</strain>
    </source>
</reference>
<feature type="compositionally biased region" description="Basic and acidic residues" evidence="1">
    <location>
        <begin position="1"/>
        <end position="12"/>
    </location>
</feature>
<organism evidence="2 3">
    <name type="scientific">Hebeloma cylindrosporum</name>
    <dbReference type="NCBI Taxonomy" id="76867"/>
    <lineage>
        <taxon>Eukaryota</taxon>
        <taxon>Fungi</taxon>
        <taxon>Dikarya</taxon>
        <taxon>Basidiomycota</taxon>
        <taxon>Agaricomycotina</taxon>
        <taxon>Agaricomycetes</taxon>
        <taxon>Agaricomycetidae</taxon>
        <taxon>Agaricales</taxon>
        <taxon>Agaricineae</taxon>
        <taxon>Hymenogastraceae</taxon>
        <taxon>Hebeloma</taxon>
    </lineage>
</organism>
<dbReference type="HOGENOM" id="CLU_2961013_0_0_1"/>
<accession>A0A0C2XY42</accession>
<protein>
    <submittedName>
        <fullName evidence="2">Uncharacterized protein</fullName>
    </submittedName>
</protein>
<name>A0A0C2XY42_HEBCY</name>
<dbReference type="AlphaFoldDB" id="A0A0C2XY42"/>
<evidence type="ECO:0000313" key="3">
    <source>
        <dbReference type="Proteomes" id="UP000053424"/>
    </source>
</evidence>
<feature type="region of interest" description="Disordered" evidence="1">
    <location>
        <begin position="1"/>
        <end position="36"/>
    </location>
</feature>